<protein>
    <submittedName>
        <fullName evidence="3">Uncharacterized protein</fullName>
    </submittedName>
</protein>
<keyword evidence="2" id="KW-0812">Transmembrane</keyword>
<feature type="region of interest" description="Disordered" evidence="1">
    <location>
        <begin position="599"/>
        <end position="644"/>
    </location>
</feature>
<dbReference type="Proteomes" id="UP000826195">
    <property type="component" value="Unassembled WGS sequence"/>
</dbReference>
<evidence type="ECO:0000256" key="2">
    <source>
        <dbReference type="SAM" id="Phobius"/>
    </source>
</evidence>
<name>A0AAV7IWA5_COTGL</name>
<keyword evidence="2" id="KW-1133">Transmembrane helix</keyword>
<organism evidence="3 4">
    <name type="scientific">Cotesia glomerata</name>
    <name type="common">Lepidopteran parasitic wasp</name>
    <name type="synonym">Apanteles glomeratus</name>
    <dbReference type="NCBI Taxonomy" id="32391"/>
    <lineage>
        <taxon>Eukaryota</taxon>
        <taxon>Metazoa</taxon>
        <taxon>Ecdysozoa</taxon>
        <taxon>Arthropoda</taxon>
        <taxon>Hexapoda</taxon>
        <taxon>Insecta</taxon>
        <taxon>Pterygota</taxon>
        <taxon>Neoptera</taxon>
        <taxon>Endopterygota</taxon>
        <taxon>Hymenoptera</taxon>
        <taxon>Apocrita</taxon>
        <taxon>Ichneumonoidea</taxon>
        <taxon>Braconidae</taxon>
        <taxon>Microgastrinae</taxon>
        <taxon>Cotesia</taxon>
    </lineage>
</organism>
<feature type="region of interest" description="Disordered" evidence="1">
    <location>
        <begin position="31"/>
        <end position="52"/>
    </location>
</feature>
<evidence type="ECO:0000313" key="4">
    <source>
        <dbReference type="Proteomes" id="UP000826195"/>
    </source>
</evidence>
<gene>
    <name evidence="3" type="ORF">KQX54_005953</name>
</gene>
<accession>A0AAV7IWA5</accession>
<reference evidence="3 4" key="1">
    <citation type="journal article" date="2021" name="J. Hered.">
        <title>A chromosome-level genome assembly of the parasitoid wasp, Cotesia glomerata (Hymenoptera: Braconidae).</title>
        <authorList>
            <person name="Pinto B.J."/>
            <person name="Weis J.J."/>
            <person name="Gamble T."/>
            <person name="Ode P.J."/>
            <person name="Paul R."/>
            <person name="Zaspel J.M."/>
        </authorList>
    </citation>
    <scope>NUCLEOTIDE SEQUENCE [LARGE SCALE GENOMIC DNA]</scope>
    <source>
        <strain evidence="3">CgM1</strain>
    </source>
</reference>
<dbReference type="EMBL" id="JAHXZJ010000374">
    <property type="protein sequence ID" value="KAH0560566.1"/>
    <property type="molecule type" value="Genomic_DNA"/>
</dbReference>
<dbReference type="AlphaFoldDB" id="A0AAV7IWA5"/>
<evidence type="ECO:0000313" key="3">
    <source>
        <dbReference type="EMBL" id="KAH0560566.1"/>
    </source>
</evidence>
<evidence type="ECO:0000256" key="1">
    <source>
        <dbReference type="SAM" id="MobiDB-lite"/>
    </source>
</evidence>
<feature type="compositionally biased region" description="Polar residues" evidence="1">
    <location>
        <begin position="628"/>
        <end position="644"/>
    </location>
</feature>
<keyword evidence="4" id="KW-1185">Reference proteome</keyword>
<proteinExistence type="predicted"/>
<feature type="transmembrane region" description="Helical" evidence="2">
    <location>
        <begin position="5"/>
        <end position="25"/>
    </location>
</feature>
<comment type="caution">
    <text evidence="3">The sequence shown here is derived from an EMBL/GenBank/DDBJ whole genome shotgun (WGS) entry which is preliminary data.</text>
</comment>
<feature type="region of interest" description="Disordered" evidence="1">
    <location>
        <begin position="320"/>
        <end position="353"/>
    </location>
</feature>
<sequence length="644" mass="72846">MYDWFLVVGLVGIIIIVLVINPFNWGNNNEQNGETKKEATVPDSGDPKTGIQPVIEKHIDSTTIEHKNKAKDEEDSSQIPDDYKIGKISEDNLSVIIDHIKKLINKSDKAITNFITNFSATDIETYKTKKLAKFNVKSLDYVNWVISNCINVLSYYAKYNPTNDSYKEYAELIITQGNNFLPNALPLTAETNFELFLSYLTLLSIYECLFENNSETRNKNTSICHNAIVKLVPEWNTFFLIDIKGFDIVKINVPRFLTNYLYDYPKFAKDKREYDKVIAGVIDDYKSSSEKNDSDDYFLTLAIIGFGVYYNQTQDKNVEANGENSGSIASEKTLGGNAGVERKESNHLPNQSGLLLNTEKLSQNSSGSAETIIQGDVVPVSPQKSEKPDAHNISDDNRQRIIEYIKHTDTKTDYSQAIYITNFSKNQHDFKQRMINNINQDPSGYIHSVGKVAINTLRYYAIPDSHHKKEILKNFVCEVIKALNTYAVPHVTTLIEWKGVIINYLRLLSMYECLIECQSKTLHKSDSICHDTIVKLVPQWNYFLGQQLTGIEYVQVNVSRLLTNYLYDHQKFVEEQNMHASEINRAGTVLPKGSEVLDVNTPDPSDDVNIGSANDSPGRSEIQYSLDGKSQSLPGSTEINTKSS</sequence>
<keyword evidence="2" id="KW-0472">Membrane</keyword>